<feature type="compositionally biased region" description="Pro residues" evidence="3">
    <location>
        <begin position="9"/>
        <end position="18"/>
    </location>
</feature>
<dbReference type="Gene3D" id="1.25.40.340">
    <property type="match status" value="1"/>
</dbReference>
<feature type="region of interest" description="Disordered" evidence="3">
    <location>
        <begin position="1"/>
        <end position="32"/>
    </location>
</feature>
<dbReference type="EMBL" id="CP108482">
    <property type="protein sequence ID" value="WUS56543.1"/>
    <property type="molecule type" value="Genomic_DNA"/>
</dbReference>
<proteinExistence type="predicted"/>
<dbReference type="InterPro" id="IPR036117">
    <property type="entry name" value="DhaL_dom_sf"/>
</dbReference>
<dbReference type="InterPro" id="IPR012737">
    <property type="entry name" value="DhaK_L_YcgS"/>
</dbReference>
<feature type="domain" description="DhaL" evidence="4">
    <location>
        <begin position="33"/>
        <end position="236"/>
    </location>
</feature>
<accession>A0ABZ1W6U0</accession>
<name>A0ABZ1W6U0_9ACTN</name>
<dbReference type="Proteomes" id="UP001432014">
    <property type="component" value="Chromosome"/>
</dbReference>
<protein>
    <submittedName>
        <fullName evidence="5">Dihydroxyacetone kinase subunit DhaL</fullName>
    </submittedName>
</protein>
<evidence type="ECO:0000313" key="5">
    <source>
        <dbReference type="EMBL" id="WUS56543.1"/>
    </source>
</evidence>
<evidence type="ECO:0000313" key="6">
    <source>
        <dbReference type="Proteomes" id="UP001432014"/>
    </source>
</evidence>
<dbReference type="SUPFAM" id="SSF101473">
    <property type="entry name" value="DhaL-like"/>
    <property type="match status" value="1"/>
</dbReference>
<evidence type="ECO:0000256" key="3">
    <source>
        <dbReference type="SAM" id="MobiDB-lite"/>
    </source>
</evidence>
<dbReference type="InterPro" id="IPR050861">
    <property type="entry name" value="Dihydroxyacetone_Kinase"/>
</dbReference>
<evidence type="ECO:0000256" key="1">
    <source>
        <dbReference type="ARBA" id="ARBA00022679"/>
    </source>
</evidence>
<evidence type="ECO:0000256" key="2">
    <source>
        <dbReference type="ARBA" id="ARBA00022777"/>
    </source>
</evidence>
<dbReference type="RefSeq" id="WP_329498586.1">
    <property type="nucleotide sequence ID" value="NZ_CP108460.1"/>
</dbReference>
<reference evidence="5 6" key="1">
    <citation type="submission" date="2022-10" db="EMBL/GenBank/DDBJ databases">
        <title>The complete genomes of actinobacterial strains from the NBC collection.</title>
        <authorList>
            <person name="Joergensen T.S."/>
            <person name="Alvarez Arevalo M."/>
            <person name="Sterndorff E.B."/>
            <person name="Faurdal D."/>
            <person name="Vuksanovic O."/>
            <person name="Mourched A.-S."/>
            <person name="Charusanti P."/>
            <person name="Shaw S."/>
            <person name="Blin K."/>
            <person name="Weber T."/>
        </authorList>
    </citation>
    <scope>NUCLEOTIDE SEQUENCE [LARGE SCALE GENOMIC DNA]</scope>
    <source>
        <strain evidence="5 6">NBC_01247</strain>
    </source>
</reference>
<evidence type="ECO:0000259" key="4">
    <source>
        <dbReference type="PROSITE" id="PS51480"/>
    </source>
</evidence>
<dbReference type="Pfam" id="PF02734">
    <property type="entry name" value="Dak2"/>
    <property type="match status" value="1"/>
</dbReference>
<dbReference type="PANTHER" id="PTHR28629">
    <property type="entry name" value="TRIOKINASE/FMN CYCLASE"/>
    <property type="match status" value="1"/>
</dbReference>
<organism evidence="5 6">
    <name type="scientific">Kitasatospora herbaricolor</name>
    <dbReference type="NCBI Taxonomy" id="68217"/>
    <lineage>
        <taxon>Bacteria</taxon>
        <taxon>Bacillati</taxon>
        <taxon>Actinomycetota</taxon>
        <taxon>Actinomycetes</taxon>
        <taxon>Kitasatosporales</taxon>
        <taxon>Streptomycetaceae</taxon>
        <taxon>Kitasatospora</taxon>
    </lineage>
</organism>
<dbReference type="PANTHER" id="PTHR28629:SF4">
    <property type="entry name" value="TRIOKINASE_FMN CYCLASE"/>
    <property type="match status" value="1"/>
</dbReference>
<keyword evidence="6" id="KW-1185">Reference proteome</keyword>
<gene>
    <name evidence="5" type="primary">dhaL</name>
    <name evidence="5" type="ORF">OG469_14070</name>
</gene>
<dbReference type="PROSITE" id="PS51480">
    <property type="entry name" value="DHAL"/>
    <property type="match status" value="1"/>
</dbReference>
<keyword evidence="2 5" id="KW-0418">Kinase</keyword>
<feature type="compositionally biased region" description="Low complexity" evidence="3">
    <location>
        <begin position="19"/>
        <end position="32"/>
    </location>
</feature>
<dbReference type="GO" id="GO:0016301">
    <property type="term" value="F:kinase activity"/>
    <property type="evidence" value="ECO:0007669"/>
    <property type="project" value="UniProtKB-KW"/>
</dbReference>
<dbReference type="InterPro" id="IPR004007">
    <property type="entry name" value="DhaL_dom"/>
</dbReference>
<keyword evidence="1" id="KW-0808">Transferase</keyword>
<dbReference type="NCBIfam" id="TIGR02365">
    <property type="entry name" value="dha_L_ycgS"/>
    <property type="match status" value="1"/>
</dbReference>
<sequence>MDHNAGPDSPDPGTPDPGTPASDTPANPTLDAPLAEAWIRALAAAVDAHQRELTDLDSAIGDGDHGSNLHRGFTAVLAVLDSPEDPPEPADAGAVLGRTGRTLISKVGGASGPLYGSAFRAMGAALPPSPATPAEFAGALAAGLAAVRQLGGAGPGDKTLVDAYAPALAAFEQAVAAGAGLARAAEAAAEAAEQGMRATTPLQARKGRASYLGPRSIGHQDPGATSTALLFRTLADVTG</sequence>
<dbReference type="SMART" id="SM01120">
    <property type="entry name" value="Dak2"/>
    <property type="match status" value="1"/>
</dbReference>